<name>A0A2N5TYQ3_9BASI</name>
<dbReference type="AlphaFoldDB" id="A0A2N5TYQ3"/>
<evidence type="ECO:0000313" key="2">
    <source>
        <dbReference type="EMBL" id="PLW30635.1"/>
    </source>
</evidence>
<feature type="compositionally biased region" description="Basic and acidic residues" evidence="1">
    <location>
        <begin position="117"/>
        <end position="129"/>
    </location>
</feature>
<feature type="region of interest" description="Disordered" evidence="1">
    <location>
        <begin position="59"/>
        <end position="140"/>
    </location>
</feature>
<evidence type="ECO:0000313" key="5">
    <source>
        <dbReference type="Proteomes" id="UP000235392"/>
    </source>
</evidence>
<evidence type="ECO:0000256" key="1">
    <source>
        <dbReference type="SAM" id="MobiDB-lite"/>
    </source>
</evidence>
<evidence type="ECO:0000313" key="3">
    <source>
        <dbReference type="EMBL" id="PLW36431.1"/>
    </source>
</evidence>
<dbReference type="EMBL" id="PGCI01000291">
    <property type="protein sequence ID" value="PLW30635.1"/>
    <property type="molecule type" value="Genomic_DNA"/>
</dbReference>
<dbReference type="Proteomes" id="UP000235392">
    <property type="component" value="Unassembled WGS sequence"/>
</dbReference>
<keyword evidence="4" id="KW-1185">Reference proteome</keyword>
<organism evidence="2 5">
    <name type="scientific">Puccinia coronata f. sp. avenae</name>
    <dbReference type="NCBI Taxonomy" id="200324"/>
    <lineage>
        <taxon>Eukaryota</taxon>
        <taxon>Fungi</taxon>
        <taxon>Dikarya</taxon>
        <taxon>Basidiomycota</taxon>
        <taxon>Pucciniomycotina</taxon>
        <taxon>Pucciniomycetes</taxon>
        <taxon>Pucciniales</taxon>
        <taxon>Pucciniaceae</taxon>
        <taxon>Puccinia</taxon>
    </lineage>
</organism>
<evidence type="ECO:0000313" key="4">
    <source>
        <dbReference type="Proteomes" id="UP000235388"/>
    </source>
</evidence>
<gene>
    <name evidence="3" type="ORF">PCANC_15190</name>
    <name evidence="2" type="ORF">PCASD_17758</name>
</gene>
<proteinExistence type="predicted"/>
<feature type="compositionally biased region" description="Low complexity" evidence="1">
    <location>
        <begin position="69"/>
        <end position="83"/>
    </location>
</feature>
<dbReference type="EMBL" id="PGCJ01000239">
    <property type="protein sequence ID" value="PLW36431.1"/>
    <property type="molecule type" value="Genomic_DNA"/>
</dbReference>
<sequence>MSMAKACQCREQVVPASWHDGCWDMNILRLHAAFLTTNLPITTAVQPHQMLSPPQVINRSTSVPRPMIKPLTQPAAAATPLKPSVTASEAPGPAPVAERAQREPPHKKPRKSCPSPEVRRSQRVLDQRHHGLGSLMPPAGYLGVQKLAIEGVSKTKHSRH</sequence>
<comment type="caution">
    <text evidence="2">The sequence shown here is derived from an EMBL/GenBank/DDBJ whole genome shotgun (WGS) entry which is preliminary data.</text>
</comment>
<accession>A0A2N5TYQ3</accession>
<protein>
    <submittedName>
        <fullName evidence="2">Uncharacterized protein</fullName>
    </submittedName>
</protein>
<dbReference type="Proteomes" id="UP000235388">
    <property type="component" value="Unassembled WGS sequence"/>
</dbReference>
<reference evidence="4 5" key="1">
    <citation type="submission" date="2017-11" db="EMBL/GenBank/DDBJ databases">
        <title>De novo assembly and phasing of dikaryotic genomes from two isolates of Puccinia coronata f. sp. avenae, the causal agent of oat crown rust.</title>
        <authorList>
            <person name="Miller M.E."/>
            <person name="Zhang Y."/>
            <person name="Omidvar V."/>
            <person name="Sperschneider J."/>
            <person name="Schwessinger B."/>
            <person name="Raley C."/>
            <person name="Palmer J.M."/>
            <person name="Garnica D."/>
            <person name="Upadhyaya N."/>
            <person name="Rathjen J."/>
            <person name="Taylor J.M."/>
            <person name="Park R.F."/>
            <person name="Dodds P.N."/>
            <person name="Hirsch C.D."/>
            <person name="Kianian S.F."/>
            <person name="Figueroa M."/>
        </authorList>
    </citation>
    <scope>NUCLEOTIDE SEQUENCE [LARGE SCALE GENOMIC DNA]</scope>
    <source>
        <strain evidence="3">12NC29</strain>
        <strain evidence="2">12SD80</strain>
    </source>
</reference>